<feature type="transmembrane region" description="Helical" evidence="7">
    <location>
        <begin position="115"/>
        <end position="133"/>
    </location>
</feature>
<dbReference type="AlphaFoldDB" id="A0AAE0I1Y2"/>
<feature type="transmembrane region" description="Helical" evidence="7">
    <location>
        <begin position="210"/>
        <end position="231"/>
    </location>
</feature>
<comment type="caution">
    <text evidence="9">The sequence shown here is derived from an EMBL/GenBank/DDBJ whole genome shotgun (WGS) entry which is preliminary data.</text>
</comment>
<evidence type="ECO:0000313" key="10">
    <source>
        <dbReference type="Proteomes" id="UP001283341"/>
    </source>
</evidence>
<name>A0AAE0I1Y2_9PEZI</name>
<feature type="transmembrane region" description="Helical" evidence="7">
    <location>
        <begin position="145"/>
        <end position="171"/>
    </location>
</feature>
<evidence type="ECO:0000256" key="3">
    <source>
        <dbReference type="ARBA" id="ARBA00022692"/>
    </source>
</evidence>
<feature type="transmembrane region" description="Helical" evidence="7">
    <location>
        <begin position="281"/>
        <end position="301"/>
    </location>
</feature>
<dbReference type="GO" id="GO:0005886">
    <property type="term" value="C:plasma membrane"/>
    <property type="evidence" value="ECO:0007669"/>
    <property type="project" value="TreeGrafter"/>
</dbReference>
<dbReference type="CDD" id="cd17502">
    <property type="entry name" value="MFS_Azr1_MDR_like"/>
    <property type="match status" value="1"/>
</dbReference>
<feature type="transmembrane region" description="Helical" evidence="7">
    <location>
        <begin position="334"/>
        <end position="351"/>
    </location>
</feature>
<evidence type="ECO:0000256" key="6">
    <source>
        <dbReference type="SAM" id="MobiDB-lite"/>
    </source>
</evidence>
<dbReference type="SUPFAM" id="SSF103473">
    <property type="entry name" value="MFS general substrate transporter"/>
    <property type="match status" value="1"/>
</dbReference>
<dbReference type="InterPro" id="IPR036259">
    <property type="entry name" value="MFS_trans_sf"/>
</dbReference>
<keyword evidence="4 7" id="KW-1133">Transmembrane helix</keyword>
<dbReference type="FunFam" id="1.20.1250.20:FF:000196">
    <property type="entry name" value="MFS toxin efflux pump (AflT)"/>
    <property type="match status" value="1"/>
</dbReference>
<dbReference type="PROSITE" id="PS50850">
    <property type="entry name" value="MFS"/>
    <property type="match status" value="1"/>
</dbReference>
<keyword evidence="5 7" id="KW-0472">Membrane</keyword>
<evidence type="ECO:0000256" key="1">
    <source>
        <dbReference type="ARBA" id="ARBA00004141"/>
    </source>
</evidence>
<comment type="subcellular location">
    <subcellularLocation>
        <location evidence="1">Membrane</location>
        <topology evidence="1">Multi-pass membrane protein</topology>
    </subcellularLocation>
</comment>
<accession>A0AAE0I1Y2</accession>
<keyword evidence="10" id="KW-1185">Reference proteome</keyword>
<feature type="domain" description="Major facilitator superfamily (MFS) profile" evidence="8">
    <location>
        <begin position="80"/>
        <end position="479"/>
    </location>
</feature>
<feature type="compositionally biased region" description="Polar residues" evidence="6">
    <location>
        <begin position="30"/>
        <end position="39"/>
    </location>
</feature>
<feature type="compositionally biased region" description="Basic and acidic residues" evidence="6">
    <location>
        <begin position="43"/>
        <end position="55"/>
    </location>
</feature>
<evidence type="ECO:0000256" key="4">
    <source>
        <dbReference type="ARBA" id="ARBA00022989"/>
    </source>
</evidence>
<feature type="region of interest" description="Disordered" evidence="6">
    <location>
        <begin position="1"/>
        <end position="67"/>
    </location>
</feature>
<feature type="transmembrane region" description="Helical" evidence="7">
    <location>
        <begin position="71"/>
        <end position="93"/>
    </location>
</feature>
<protein>
    <submittedName>
        <fullName evidence="9">Major facilitator superfamily domain-containing protein</fullName>
    </submittedName>
</protein>
<evidence type="ECO:0000256" key="7">
    <source>
        <dbReference type="SAM" id="Phobius"/>
    </source>
</evidence>
<keyword evidence="3 7" id="KW-0812">Transmembrane</keyword>
<organism evidence="9 10">
    <name type="scientific">Apodospora peruviana</name>
    <dbReference type="NCBI Taxonomy" id="516989"/>
    <lineage>
        <taxon>Eukaryota</taxon>
        <taxon>Fungi</taxon>
        <taxon>Dikarya</taxon>
        <taxon>Ascomycota</taxon>
        <taxon>Pezizomycotina</taxon>
        <taxon>Sordariomycetes</taxon>
        <taxon>Sordariomycetidae</taxon>
        <taxon>Sordariales</taxon>
        <taxon>Lasiosphaeriaceae</taxon>
        <taxon>Apodospora</taxon>
    </lineage>
</organism>
<reference evidence="9" key="1">
    <citation type="journal article" date="2023" name="Mol. Phylogenet. Evol.">
        <title>Genome-scale phylogeny and comparative genomics of the fungal order Sordariales.</title>
        <authorList>
            <person name="Hensen N."/>
            <person name="Bonometti L."/>
            <person name="Westerberg I."/>
            <person name="Brannstrom I.O."/>
            <person name="Guillou S."/>
            <person name="Cros-Aarteil S."/>
            <person name="Calhoun S."/>
            <person name="Haridas S."/>
            <person name="Kuo A."/>
            <person name="Mondo S."/>
            <person name="Pangilinan J."/>
            <person name="Riley R."/>
            <person name="LaButti K."/>
            <person name="Andreopoulos B."/>
            <person name="Lipzen A."/>
            <person name="Chen C."/>
            <person name="Yan M."/>
            <person name="Daum C."/>
            <person name="Ng V."/>
            <person name="Clum A."/>
            <person name="Steindorff A."/>
            <person name="Ohm R.A."/>
            <person name="Martin F."/>
            <person name="Silar P."/>
            <person name="Natvig D.O."/>
            <person name="Lalanne C."/>
            <person name="Gautier V."/>
            <person name="Ament-Velasquez S.L."/>
            <person name="Kruys A."/>
            <person name="Hutchinson M.I."/>
            <person name="Powell A.J."/>
            <person name="Barry K."/>
            <person name="Miller A.N."/>
            <person name="Grigoriev I.V."/>
            <person name="Debuchy R."/>
            <person name="Gladieux P."/>
            <person name="Hiltunen Thoren M."/>
            <person name="Johannesson H."/>
        </authorList>
    </citation>
    <scope>NUCLEOTIDE SEQUENCE</scope>
    <source>
        <strain evidence="9">CBS 118394</strain>
    </source>
</reference>
<dbReference type="EMBL" id="JAUEDM010000005">
    <property type="protein sequence ID" value="KAK3317098.1"/>
    <property type="molecule type" value="Genomic_DNA"/>
</dbReference>
<dbReference type="InterPro" id="IPR020846">
    <property type="entry name" value="MFS_dom"/>
</dbReference>
<evidence type="ECO:0000256" key="2">
    <source>
        <dbReference type="ARBA" id="ARBA00022448"/>
    </source>
</evidence>
<dbReference type="Gene3D" id="1.20.1250.20">
    <property type="entry name" value="MFS general substrate transporter like domains"/>
    <property type="match status" value="1"/>
</dbReference>
<keyword evidence="2" id="KW-0813">Transport</keyword>
<evidence type="ECO:0000313" key="9">
    <source>
        <dbReference type="EMBL" id="KAK3317098.1"/>
    </source>
</evidence>
<evidence type="ECO:0000259" key="8">
    <source>
        <dbReference type="PROSITE" id="PS50850"/>
    </source>
</evidence>
<gene>
    <name evidence="9" type="ORF">B0H66DRAFT_311957</name>
</gene>
<dbReference type="Pfam" id="PF07690">
    <property type="entry name" value="MFS_1"/>
    <property type="match status" value="1"/>
</dbReference>
<dbReference type="PANTHER" id="PTHR23501">
    <property type="entry name" value="MAJOR FACILITATOR SUPERFAMILY"/>
    <property type="match status" value="1"/>
</dbReference>
<sequence>MFGSKKKAPATDTASSDPPASLGGEKEQHVQPNDTATNSLRKKSGEDLDPGKQEEQAQETEPADQVDESQYLTGASLALVMAAIMAATFLVALDRTIIATAVPRISSDFHSLEDITWYASAYLITSCGTQLIWGRVFSFYSTKLCYLAAILVFEIGSTVCGAAPTSVGFIVGRALAGTGSAGIFSGSTVILTHILPLLGGAFTDKVTWRWCFYINLPIGAVVVAILVLFLHVKHEKLQEPLSRQLIRLDPLGTIVFLPGVVSFLLALQWGGTTYAWNSSRVIALFCVAGVLIIAFIGIQIWRQEDATIPPLYLLPIWFQAVKGTTAVQSGIDTIPMVLGLVLGAIISGAIITNTGYYVPWMFVSTVLMSVGAGLTTTFKIDTGSSAWIGYQAMFGLGLGCGMQQPGLAAQVVLSQADVSIGVAIMFFSNSLGGAIFSSIAQSLFVNKLGSDLPSISGIDVEAIIRAGATQLTRVVPDPAKLAEVLLVYNDAIVNALKVAAAVGALQVLPALGMEHHNIKGKEIMH</sequence>
<reference evidence="9" key="2">
    <citation type="submission" date="2023-06" db="EMBL/GenBank/DDBJ databases">
        <authorList>
            <consortium name="Lawrence Berkeley National Laboratory"/>
            <person name="Haridas S."/>
            <person name="Hensen N."/>
            <person name="Bonometti L."/>
            <person name="Westerberg I."/>
            <person name="Brannstrom I.O."/>
            <person name="Guillou S."/>
            <person name="Cros-Aarteil S."/>
            <person name="Calhoun S."/>
            <person name="Kuo A."/>
            <person name="Mondo S."/>
            <person name="Pangilinan J."/>
            <person name="Riley R."/>
            <person name="Labutti K."/>
            <person name="Andreopoulos B."/>
            <person name="Lipzen A."/>
            <person name="Chen C."/>
            <person name="Yanf M."/>
            <person name="Daum C."/>
            <person name="Ng V."/>
            <person name="Clum A."/>
            <person name="Steindorff A."/>
            <person name="Ohm R."/>
            <person name="Martin F."/>
            <person name="Silar P."/>
            <person name="Natvig D."/>
            <person name="Lalanne C."/>
            <person name="Gautier V."/>
            <person name="Ament-Velasquez S.L."/>
            <person name="Kruys A."/>
            <person name="Hutchinson M.I."/>
            <person name="Powell A.J."/>
            <person name="Barry K."/>
            <person name="Miller A.N."/>
            <person name="Grigoriev I.V."/>
            <person name="Debuchy R."/>
            <person name="Gladieux P."/>
            <person name="Thoren M.H."/>
            <person name="Johannesson H."/>
        </authorList>
    </citation>
    <scope>NUCLEOTIDE SEQUENCE</scope>
    <source>
        <strain evidence="9">CBS 118394</strain>
    </source>
</reference>
<dbReference type="PANTHER" id="PTHR23501:SF201">
    <property type="entry name" value="MFS AFLATOXIN EFFLUX PUMP"/>
    <property type="match status" value="1"/>
</dbReference>
<proteinExistence type="predicted"/>
<dbReference type="Proteomes" id="UP001283341">
    <property type="component" value="Unassembled WGS sequence"/>
</dbReference>
<feature type="transmembrane region" description="Helical" evidence="7">
    <location>
        <begin position="251"/>
        <end position="269"/>
    </location>
</feature>
<feature type="transmembrane region" description="Helical" evidence="7">
    <location>
        <begin position="418"/>
        <end position="440"/>
    </location>
</feature>
<feature type="transmembrane region" description="Helical" evidence="7">
    <location>
        <begin position="357"/>
        <end position="375"/>
    </location>
</feature>
<feature type="transmembrane region" description="Helical" evidence="7">
    <location>
        <begin position="183"/>
        <end position="203"/>
    </location>
</feature>
<feature type="compositionally biased region" description="Acidic residues" evidence="6">
    <location>
        <begin position="56"/>
        <end position="67"/>
    </location>
</feature>
<dbReference type="GO" id="GO:0022857">
    <property type="term" value="F:transmembrane transporter activity"/>
    <property type="evidence" value="ECO:0007669"/>
    <property type="project" value="InterPro"/>
</dbReference>
<dbReference type="InterPro" id="IPR011701">
    <property type="entry name" value="MFS"/>
</dbReference>
<evidence type="ECO:0000256" key="5">
    <source>
        <dbReference type="ARBA" id="ARBA00023136"/>
    </source>
</evidence>